<keyword evidence="9 17" id="KW-0067">ATP-binding</keyword>
<evidence type="ECO:0000256" key="14">
    <source>
        <dbReference type="ARBA" id="ARBA00023180"/>
    </source>
</evidence>
<evidence type="ECO:0000256" key="1">
    <source>
        <dbReference type="ARBA" id="ARBA00004479"/>
    </source>
</evidence>
<evidence type="ECO:0000256" key="9">
    <source>
        <dbReference type="ARBA" id="ARBA00022840"/>
    </source>
</evidence>
<feature type="domain" description="EGF-like" evidence="23">
    <location>
        <begin position="250"/>
        <end position="289"/>
    </location>
</feature>
<dbReference type="PROSITE" id="PS00107">
    <property type="entry name" value="PROTEIN_KINASE_ATP"/>
    <property type="match status" value="1"/>
</dbReference>
<dbReference type="PROSITE" id="PS50011">
    <property type="entry name" value="PROTEIN_KINASE_DOM"/>
    <property type="match status" value="1"/>
</dbReference>
<evidence type="ECO:0000256" key="4">
    <source>
        <dbReference type="ARBA" id="ARBA00022679"/>
    </source>
</evidence>
<keyword evidence="10 20" id="KW-1133">Transmembrane helix</keyword>
<comment type="caution">
    <text evidence="26">The sequence shown here is derived from an EMBL/GenBank/DDBJ whole genome shotgun (WGS) entry which is preliminary data.</text>
</comment>
<evidence type="ECO:0000256" key="5">
    <source>
        <dbReference type="ARBA" id="ARBA00022692"/>
    </source>
</evidence>
<dbReference type="Pfam" id="PF00069">
    <property type="entry name" value="Pkinase"/>
    <property type="match status" value="1"/>
</dbReference>
<name>A0A9Q0H712_9MAGN</name>
<keyword evidence="4 17" id="KW-0808">Transferase</keyword>
<keyword evidence="12 18" id="KW-1015">Disulfide bond</keyword>
<dbReference type="Gene3D" id="3.30.200.20">
    <property type="entry name" value="Phosphorylase Kinase, domain 1"/>
    <property type="match status" value="1"/>
</dbReference>
<evidence type="ECO:0000256" key="6">
    <source>
        <dbReference type="ARBA" id="ARBA00022729"/>
    </source>
</evidence>
<evidence type="ECO:0000259" key="24">
    <source>
        <dbReference type="PROSITE" id="PS50927"/>
    </source>
</evidence>
<comment type="caution">
    <text evidence="18">Lacks conserved residue(s) required for the propagation of feature annotation.</text>
</comment>
<evidence type="ECO:0000256" key="13">
    <source>
        <dbReference type="ARBA" id="ARBA00023170"/>
    </source>
</evidence>
<dbReference type="PROSITE" id="PS50948">
    <property type="entry name" value="PAN"/>
    <property type="match status" value="1"/>
</dbReference>
<dbReference type="PROSITE" id="PS00108">
    <property type="entry name" value="PROTEIN_KINASE_ST"/>
    <property type="match status" value="1"/>
</dbReference>
<keyword evidence="6 21" id="KW-0732">Signal</keyword>
<keyword evidence="3 18" id="KW-0245">EGF-like domain</keyword>
<dbReference type="InterPro" id="IPR017441">
    <property type="entry name" value="Protein_kinase_ATP_BS"/>
</dbReference>
<keyword evidence="2 17" id="KW-0723">Serine/threonine-protein kinase</keyword>
<reference evidence="26" key="1">
    <citation type="journal article" date="2023" name="Plant J.">
        <title>The genome of the king protea, Protea cynaroides.</title>
        <authorList>
            <person name="Chang J."/>
            <person name="Duong T.A."/>
            <person name="Schoeman C."/>
            <person name="Ma X."/>
            <person name="Roodt D."/>
            <person name="Barker N."/>
            <person name="Li Z."/>
            <person name="Van de Peer Y."/>
            <person name="Mizrachi E."/>
        </authorList>
    </citation>
    <scope>NUCLEOTIDE SEQUENCE</scope>
    <source>
        <tissue evidence="26">Young leaves</tissue>
    </source>
</reference>
<dbReference type="Proteomes" id="UP001141806">
    <property type="component" value="Unassembled WGS sequence"/>
</dbReference>
<evidence type="ECO:0000256" key="20">
    <source>
        <dbReference type="SAM" id="Phobius"/>
    </source>
</evidence>
<feature type="domain" description="Apple" evidence="25">
    <location>
        <begin position="294"/>
        <end position="379"/>
    </location>
</feature>
<dbReference type="EMBL" id="JAMYWD010000009">
    <property type="protein sequence ID" value="KAJ4960420.1"/>
    <property type="molecule type" value="Genomic_DNA"/>
</dbReference>
<dbReference type="GO" id="GO:0016020">
    <property type="term" value="C:membrane"/>
    <property type="evidence" value="ECO:0007669"/>
    <property type="project" value="UniProtKB-SubCell"/>
</dbReference>
<comment type="catalytic activity">
    <reaction evidence="15 17">
        <text>L-threonyl-[protein] + ATP = O-phospho-L-threonyl-[protein] + ADP + H(+)</text>
        <dbReference type="Rhea" id="RHEA:46608"/>
        <dbReference type="Rhea" id="RHEA-COMP:11060"/>
        <dbReference type="Rhea" id="RHEA-COMP:11605"/>
        <dbReference type="ChEBI" id="CHEBI:15378"/>
        <dbReference type="ChEBI" id="CHEBI:30013"/>
        <dbReference type="ChEBI" id="CHEBI:30616"/>
        <dbReference type="ChEBI" id="CHEBI:61977"/>
        <dbReference type="ChEBI" id="CHEBI:456216"/>
        <dbReference type="EC" id="2.7.11.1"/>
    </reaction>
</comment>
<keyword evidence="5 20" id="KW-0812">Transmembrane</keyword>
<feature type="signal peptide" evidence="21">
    <location>
        <begin position="1"/>
        <end position="22"/>
    </location>
</feature>
<comment type="catalytic activity">
    <reaction evidence="16 17">
        <text>L-seryl-[protein] + ATP = O-phospho-L-seryl-[protein] + ADP + H(+)</text>
        <dbReference type="Rhea" id="RHEA:17989"/>
        <dbReference type="Rhea" id="RHEA-COMP:9863"/>
        <dbReference type="Rhea" id="RHEA-COMP:11604"/>
        <dbReference type="ChEBI" id="CHEBI:15378"/>
        <dbReference type="ChEBI" id="CHEBI:29999"/>
        <dbReference type="ChEBI" id="CHEBI:30616"/>
        <dbReference type="ChEBI" id="CHEBI:83421"/>
        <dbReference type="ChEBI" id="CHEBI:456216"/>
        <dbReference type="EC" id="2.7.11.1"/>
    </reaction>
</comment>
<dbReference type="GO" id="GO:0048544">
    <property type="term" value="P:recognition of pollen"/>
    <property type="evidence" value="ECO:0007669"/>
    <property type="project" value="InterPro"/>
</dbReference>
<evidence type="ECO:0000256" key="8">
    <source>
        <dbReference type="ARBA" id="ARBA00022777"/>
    </source>
</evidence>
<dbReference type="EC" id="2.7.11.1" evidence="17"/>
<evidence type="ECO:0000256" key="10">
    <source>
        <dbReference type="ARBA" id="ARBA00022989"/>
    </source>
</evidence>
<dbReference type="InterPro" id="IPR000719">
    <property type="entry name" value="Prot_kinase_dom"/>
</dbReference>
<evidence type="ECO:0000256" key="11">
    <source>
        <dbReference type="ARBA" id="ARBA00023136"/>
    </source>
</evidence>
<comment type="similarity">
    <text evidence="17">Belongs to the protein kinase superfamily. Ser/Thr protein kinase family.</text>
</comment>
<proteinExistence type="inferred from homology"/>
<feature type="domain" description="Bulb-type lectin" evidence="24">
    <location>
        <begin position="34"/>
        <end position="153"/>
    </location>
</feature>
<keyword evidence="7 17" id="KW-0547">Nucleotide-binding</keyword>
<dbReference type="Gene3D" id="1.10.510.10">
    <property type="entry name" value="Transferase(Phosphotransferase) domain 1"/>
    <property type="match status" value="1"/>
</dbReference>
<keyword evidence="27" id="KW-1185">Reference proteome</keyword>
<organism evidence="26 27">
    <name type="scientific">Protea cynaroides</name>
    <dbReference type="NCBI Taxonomy" id="273540"/>
    <lineage>
        <taxon>Eukaryota</taxon>
        <taxon>Viridiplantae</taxon>
        <taxon>Streptophyta</taxon>
        <taxon>Embryophyta</taxon>
        <taxon>Tracheophyta</taxon>
        <taxon>Spermatophyta</taxon>
        <taxon>Magnoliopsida</taxon>
        <taxon>Proteales</taxon>
        <taxon>Proteaceae</taxon>
        <taxon>Protea</taxon>
    </lineage>
</organism>
<dbReference type="InterPro" id="IPR003609">
    <property type="entry name" value="Pan_app"/>
</dbReference>
<dbReference type="InterPro" id="IPR011009">
    <property type="entry name" value="Kinase-like_dom_sf"/>
</dbReference>
<dbReference type="PROSITE" id="PS50927">
    <property type="entry name" value="BULB_LECTIN"/>
    <property type="match status" value="1"/>
</dbReference>
<accession>A0A9Q0H712</accession>
<evidence type="ECO:0000313" key="27">
    <source>
        <dbReference type="Proteomes" id="UP001141806"/>
    </source>
</evidence>
<evidence type="ECO:0000256" key="17">
    <source>
        <dbReference type="PIRNR" id="PIRNR000641"/>
    </source>
</evidence>
<dbReference type="Pfam" id="PF01453">
    <property type="entry name" value="B_lectin"/>
    <property type="match status" value="1"/>
</dbReference>
<dbReference type="SUPFAM" id="SSF56112">
    <property type="entry name" value="Protein kinase-like (PK-like)"/>
    <property type="match status" value="1"/>
</dbReference>
<evidence type="ECO:0000256" key="16">
    <source>
        <dbReference type="ARBA" id="ARBA00048679"/>
    </source>
</evidence>
<dbReference type="FunFam" id="3.30.200.20:FF:000059">
    <property type="entry name" value="S-receptor-like serine/threonine-protein kinase"/>
    <property type="match status" value="1"/>
</dbReference>
<dbReference type="Gene3D" id="2.90.10.10">
    <property type="entry name" value="Bulb-type lectin domain"/>
    <property type="match status" value="1"/>
</dbReference>
<dbReference type="InterPro" id="IPR001480">
    <property type="entry name" value="Bulb-type_lectin_dom"/>
</dbReference>
<evidence type="ECO:0000259" key="22">
    <source>
        <dbReference type="PROSITE" id="PS50011"/>
    </source>
</evidence>
<evidence type="ECO:0000256" key="21">
    <source>
        <dbReference type="SAM" id="SignalP"/>
    </source>
</evidence>
<dbReference type="FunFam" id="1.10.510.10:FF:000621">
    <property type="entry name" value="Serine/threonine-protein kinase"/>
    <property type="match status" value="1"/>
</dbReference>
<dbReference type="InterPro" id="IPR000742">
    <property type="entry name" value="EGF"/>
</dbReference>
<dbReference type="InterPro" id="IPR000858">
    <property type="entry name" value="S_locus_glycoprot_dom"/>
</dbReference>
<dbReference type="SMART" id="SM00220">
    <property type="entry name" value="S_TKc"/>
    <property type="match status" value="1"/>
</dbReference>
<evidence type="ECO:0000256" key="12">
    <source>
        <dbReference type="ARBA" id="ARBA00023157"/>
    </source>
</evidence>
<evidence type="ECO:0000256" key="19">
    <source>
        <dbReference type="PROSITE-ProRule" id="PRU10141"/>
    </source>
</evidence>
<keyword evidence="14" id="KW-0325">Glycoprotein</keyword>
<protein>
    <recommendedName>
        <fullName evidence="17">Receptor-like serine/threonine-protein kinase</fullName>
        <ecNumber evidence="17">2.7.11.1</ecNumber>
    </recommendedName>
</protein>
<keyword evidence="13" id="KW-0675">Receptor</keyword>
<keyword evidence="8 17" id="KW-0418">Kinase</keyword>
<feature type="transmembrane region" description="Helical" evidence="20">
    <location>
        <begin position="421"/>
        <end position="443"/>
    </location>
</feature>
<evidence type="ECO:0000256" key="18">
    <source>
        <dbReference type="PROSITE-ProRule" id="PRU00076"/>
    </source>
</evidence>
<evidence type="ECO:0000259" key="25">
    <source>
        <dbReference type="PROSITE" id="PS50948"/>
    </source>
</evidence>
<dbReference type="Pfam" id="PF00954">
    <property type="entry name" value="S_locus_glycop"/>
    <property type="match status" value="1"/>
</dbReference>
<dbReference type="OrthoDB" id="1537556at2759"/>
<dbReference type="InterPro" id="IPR036426">
    <property type="entry name" value="Bulb-type_lectin_dom_sf"/>
</dbReference>
<dbReference type="GO" id="GO:0005524">
    <property type="term" value="F:ATP binding"/>
    <property type="evidence" value="ECO:0007669"/>
    <property type="project" value="UniProtKB-UniRule"/>
</dbReference>
<feature type="binding site" evidence="19">
    <location>
        <position position="507"/>
    </location>
    <ligand>
        <name>ATP</name>
        <dbReference type="ChEBI" id="CHEBI:30616"/>
    </ligand>
</feature>
<feature type="disulfide bond" evidence="18">
    <location>
        <begin position="260"/>
        <end position="277"/>
    </location>
</feature>
<keyword evidence="11 20" id="KW-0472">Membrane</keyword>
<comment type="subcellular location">
    <subcellularLocation>
        <location evidence="1">Membrane</location>
        <topology evidence="1">Single-pass type I membrane protein</topology>
    </subcellularLocation>
</comment>
<dbReference type="PIRSF" id="PIRSF000641">
    <property type="entry name" value="SRK"/>
    <property type="match status" value="1"/>
</dbReference>
<feature type="chain" id="PRO_5040285258" description="Receptor-like serine/threonine-protein kinase" evidence="21">
    <location>
        <begin position="23"/>
        <end position="789"/>
    </location>
</feature>
<dbReference type="CDD" id="cd00053">
    <property type="entry name" value="EGF"/>
    <property type="match status" value="1"/>
</dbReference>
<dbReference type="PANTHER" id="PTHR47974">
    <property type="entry name" value="OS07G0415500 PROTEIN"/>
    <property type="match status" value="1"/>
</dbReference>
<dbReference type="AlphaFoldDB" id="A0A9Q0H712"/>
<dbReference type="PROSITE" id="PS50026">
    <property type="entry name" value="EGF_3"/>
    <property type="match status" value="1"/>
</dbReference>
<feature type="domain" description="Protein kinase" evidence="22">
    <location>
        <begin position="479"/>
        <end position="775"/>
    </location>
</feature>
<evidence type="ECO:0000256" key="3">
    <source>
        <dbReference type="ARBA" id="ARBA00022536"/>
    </source>
</evidence>
<dbReference type="SUPFAM" id="SSF51110">
    <property type="entry name" value="alpha-D-mannose-specific plant lectins"/>
    <property type="match status" value="1"/>
</dbReference>
<gene>
    <name evidence="26" type="ORF">NE237_020330</name>
</gene>
<evidence type="ECO:0000256" key="7">
    <source>
        <dbReference type="ARBA" id="ARBA00022741"/>
    </source>
</evidence>
<evidence type="ECO:0000313" key="26">
    <source>
        <dbReference type="EMBL" id="KAJ4960420.1"/>
    </source>
</evidence>
<dbReference type="CDD" id="cd14066">
    <property type="entry name" value="STKc_IRAK"/>
    <property type="match status" value="1"/>
</dbReference>
<dbReference type="InterPro" id="IPR024171">
    <property type="entry name" value="SRK-like_kinase"/>
</dbReference>
<evidence type="ECO:0000259" key="23">
    <source>
        <dbReference type="PROSITE" id="PS50026"/>
    </source>
</evidence>
<dbReference type="SMART" id="SM00108">
    <property type="entry name" value="B_lectin"/>
    <property type="match status" value="1"/>
</dbReference>
<dbReference type="InterPro" id="IPR008271">
    <property type="entry name" value="Ser/Thr_kinase_AS"/>
</dbReference>
<dbReference type="GO" id="GO:0004674">
    <property type="term" value="F:protein serine/threonine kinase activity"/>
    <property type="evidence" value="ECO:0007669"/>
    <property type="project" value="UniProtKB-KW"/>
</dbReference>
<sequence length="789" mass="89825">MDLCFVLLLFFLILSNLSLSTAQQQQQQQKLSSFKTSYSPWSPSLNRILVSPKSTFAAGFRSLPTNQQLYIFAIWYQNSSDKTIAWSLNGNSTVTRSSSLVISSSGTLELKDSTGKNLWQPTAVDNSTTLILHEDGNLVFGNWSSFKYPTDTILPTQTINGTTLVSKNGKYKFTNSSNLVFNSSKYWGEHVFQRLTSDGNITKIDDSKSWLPTDLGSSRLHRLTLDDDGNLRVYSLDPVSGSWKMVWRAIQEFCQIHGVCGENYICVSKTSSNSTYCVCPPGFRVRNSTAGEICERGIPLKQRDSQFLRLDFVDFDEMNQKEIPARNVNNCKSDCVNDPRCLAFSFKFDGTETCKHQLDRLLYGYWSPGTEIAMFLRVSDSETTNQTSFRSMATKVITICSPLINLPSPSDESNTTKTRNIAILSTLFSIEFILGCLSFWALLKKYTKYTDMAQALGLELLPIGGPKRFSYAELKSATNNFSNVIGHGGFGVVYKGELSDNRIVAVKRLKDVAGGEADFWAEVTIIARMHHLNLVRMWGFCAEKEHRMLVYEYIPNGSLAHFLFPANTNRDEDEYESVQQRPKLDWNVRYRIAQGVARAIAYLHEECLEWVLHCDIKPENILLDDDFCPKVSDFGLSKLTKKEKQVSMSRIRGTRGYLAPEWVKMKPITTKADVFSFGMVLLEIVSGLRNYEFKQSSLDSDEWYFPRWAYEKVYQEMKVDDLLDARIKYCYDSRVHSELVDRMLKTAMWCLQDRPEMRPSMGKVVKMLEGTVEILEPAKPTIFYLGDDE</sequence>
<evidence type="ECO:0000256" key="15">
    <source>
        <dbReference type="ARBA" id="ARBA00047899"/>
    </source>
</evidence>
<dbReference type="PANTHER" id="PTHR47974:SF6">
    <property type="entry name" value="NON-SPECIFIC SERINE_THREONINE PROTEIN KINASE"/>
    <property type="match status" value="1"/>
</dbReference>
<evidence type="ECO:0000256" key="2">
    <source>
        <dbReference type="ARBA" id="ARBA00022527"/>
    </source>
</evidence>